<dbReference type="EMBL" id="CM001436">
    <property type="protein sequence ID" value="EHQ35234.1"/>
    <property type="molecule type" value="Genomic_DNA"/>
</dbReference>
<gene>
    <name evidence="1" type="ORF">Metlim_1123</name>
</gene>
<protein>
    <recommendedName>
        <fullName evidence="3">Metal-binding protein</fullName>
    </recommendedName>
</protein>
<keyword evidence="2" id="KW-1185">Reference proteome</keyword>
<dbReference type="InParanoid" id="H1Z027"/>
<evidence type="ECO:0000313" key="2">
    <source>
        <dbReference type="Proteomes" id="UP000005741"/>
    </source>
</evidence>
<reference evidence="1 2" key="1">
    <citation type="submission" date="2011-10" db="EMBL/GenBank/DDBJ databases">
        <title>The Improved High-Quality Draft genome of Methanoplanus limicola DSM 2279.</title>
        <authorList>
            <consortium name="US DOE Joint Genome Institute (JGI-PGF)"/>
            <person name="Lucas S."/>
            <person name="Copeland A."/>
            <person name="Lapidus A."/>
            <person name="Glavina del Rio T."/>
            <person name="Dalin E."/>
            <person name="Tice H."/>
            <person name="Bruce D."/>
            <person name="Goodwin L."/>
            <person name="Pitluck S."/>
            <person name="Peters L."/>
            <person name="Mikhailova N."/>
            <person name="Lu M."/>
            <person name="Kyrpides N."/>
            <person name="Mavromatis K."/>
            <person name="Ivanova N."/>
            <person name="Markowitz V."/>
            <person name="Cheng J.-F."/>
            <person name="Hugenholtz P."/>
            <person name="Woyke T."/>
            <person name="Wu D."/>
            <person name="Wirth R."/>
            <person name="Brambilla E.-M."/>
            <person name="Klenk H.-P."/>
            <person name="Eisen J.A."/>
        </authorList>
    </citation>
    <scope>NUCLEOTIDE SEQUENCE [LARGE SCALE GENOMIC DNA]</scope>
    <source>
        <strain evidence="1 2">DSM 2279</strain>
    </source>
</reference>
<evidence type="ECO:0000313" key="1">
    <source>
        <dbReference type="EMBL" id="EHQ35234.1"/>
    </source>
</evidence>
<dbReference type="PATRIC" id="fig|937775.9.peg.1289"/>
<dbReference type="HOGENOM" id="CLU_097790_1_1_2"/>
<dbReference type="STRING" id="937775.Metlim_1123"/>
<dbReference type="PIRSF" id="PIRSF018748">
    <property type="entry name" value="UCP018748"/>
    <property type="match status" value="1"/>
</dbReference>
<evidence type="ECO:0008006" key="3">
    <source>
        <dbReference type="Google" id="ProtNLM"/>
    </source>
</evidence>
<dbReference type="RefSeq" id="WP_004076977.1">
    <property type="nucleotide sequence ID" value="NZ_CM001436.1"/>
</dbReference>
<dbReference type="InterPro" id="IPR019271">
    <property type="entry name" value="DUF2284_metal-binding"/>
</dbReference>
<name>H1Z027_9EURY</name>
<proteinExistence type="predicted"/>
<organism evidence="1 2">
    <name type="scientific">Methanoplanus limicola DSM 2279</name>
    <dbReference type="NCBI Taxonomy" id="937775"/>
    <lineage>
        <taxon>Archaea</taxon>
        <taxon>Methanobacteriati</taxon>
        <taxon>Methanobacteriota</taxon>
        <taxon>Stenosarchaea group</taxon>
        <taxon>Methanomicrobia</taxon>
        <taxon>Methanomicrobiales</taxon>
        <taxon>Methanomicrobiaceae</taxon>
        <taxon>Methanoplanus</taxon>
    </lineage>
</organism>
<dbReference type="Pfam" id="PF10050">
    <property type="entry name" value="DUF2284"/>
    <property type="match status" value="1"/>
</dbReference>
<dbReference type="Proteomes" id="UP000005741">
    <property type="component" value="Chromosome"/>
</dbReference>
<dbReference type="AlphaFoldDB" id="H1Z027"/>
<accession>H1Z027</accession>
<sequence length="212" mass="23621">MTDKIRKPEDFKFLREAALKMGVKEAKIIPASDIIIENRVTLKCRSGCISYGNKLTCPPYAPTPDEFRKIASEYSFALLVKFPSDAELEPEVLHSIYRYCLDPNSPPDKKEKTDKFWKDWFKGTNVILPVMLELEKTAFNAGYTLAVALANGPCNLCETCNVKGGICLHPTRARISGEAVGINIIKTAERAGMPIVFPFVKNPEPIALLLID</sequence>
<dbReference type="OrthoDB" id="73362at2157"/>